<gene>
    <name evidence="3" type="ORF">DXD46_09610</name>
</gene>
<dbReference type="EMBL" id="QSPP01000023">
    <property type="protein sequence ID" value="RGJ87935.1"/>
    <property type="molecule type" value="Genomic_DNA"/>
</dbReference>
<keyword evidence="1" id="KW-0175">Coiled coil</keyword>
<reference evidence="3 4" key="1">
    <citation type="submission" date="2018-08" db="EMBL/GenBank/DDBJ databases">
        <title>A genome reference for cultivated species of the human gut microbiota.</title>
        <authorList>
            <person name="Zou Y."/>
            <person name="Xue W."/>
            <person name="Luo G."/>
        </authorList>
    </citation>
    <scope>NUCLEOTIDE SEQUENCE [LARGE SCALE GENOMIC DNA]</scope>
    <source>
        <strain evidence="3 4">TM05-16</strain>
    </source>
</reference>
<feature type="signal peptide" evidence="2">
    <location>
        <begin position="1"/>
        <end position="23"/>
    </location>
</feature>
<comment type="caution">
    <text evidence="3">The sequence shown here is derived from an EMBL/GenBank/DDBJ whole genome shotgun (WGS) entry which is preliminary data.</text>
</comment>
<dbReference type="RefSeq" id="WP_117699824.1">
    <property type="nucleotide sequence ID" value="NZ_JAKKXI010000009.1"/>
</dbReference>
<proteinExistence type="predicted"/>
<evidence type="ECO:0000313" key="3">
    <source>
        <dbReference type="EMBL" id="RGJ87935.1"/>
    </source>
</evidence>
<accession>A0A3E4JMK3</accession>
<evidence type="ECO:0000256" key="2">
    <source>
        <dbReference type="SAM" id="SignalP"/>
    </source>
</evidence>
<dbReference type="AlphaFoldDB" id="A0A3E4JMK3"/>
<sequence>MNKKFLSAILFGALMVSSTGTFVSCKDYDDDIDRIDKELTELKSQIAALQTTVDNGDYVTGVAKTADGKGITFTFSKGSPVTVTLDVKDGEPGKDAQKITFDKDGQMLIDNEPTGIYPTKDAEKAPVKIEGGFWYTLNDKGEYENSNIPVSGLAVAGSEADGWTLTVIDANGNKQEVKVPTAASLMSEFEIVGLLGDDNKISSDAVVLNYSANKVIAKWEGPKGTIAKDDYIVATAKDQKTLLVRMAPSSVDFTGQSFILVNSKGNSQDWLALNSAVAYNKVLARAAQKAGLYTFSLAPTVVKKADYKADAWKVDGSDINTQKLALQNEAGTFTSQFGIGVTHDGTKMDDATVKLNGSTVLGTESTPVEIDLNVDNKIIFDAANAVYDAYIEYSNDDDVLFAIDHDNAAMTFKATQMPDSDTKAVFKVVVRYLNVNGNVASKDIYVKVTKSLVDGVVYERTHKIVADATKNFFSIDLKSMTDKMSAENLAVFNRNALVNNTTFTVKDAKGDVVAGLNGAKAATLVAKGITPSFLDKDGKAVTDKIAAATTVKFAIDNEKAASNFKVNTPYTIEVVYAGADAKLADATIKLTLTLPALKDMFVHQDGIWVNDIASAYMDEAANEGGSTAANKAAIYTIKNAFKNLATTVGTSTFDANLDNATKIVGDYTSYGLAELSNVTSTSAKVTDITTWTIRLKDDLNTDGTKDLNDNGTQKGYKQNLTIVISNVNYLGYWSYGDETYSFTLKVMSPILEGKVYAVGNEVVIPSASLDGYTINDNHIKAHTYNTEVVYSIFSDTDNGTWKRKEIKAVTFKSGNEELFTVPVNGTEYKAATGTPGKDDYVAAKNGSLTITKVSGTSIDTEVKTNIKVTVTDAWGYDLDQEVPVKITVKKD</sequence>
<keyword evidence="2" id="KW-0732">Signal</keyword>
<evidence type="ECO:0000313" key="4">
    <source>
        <dbReference type="Proteomes" id="UP000260640"/>
    </source>
</evidence>
<feature type="coiled-coil region" evidence="1">
    <location>
        <begin position="25"/>
        <end position="52"/>
    </location>
</feature>
<feature type="chain" id="PRO_5017648097" evidence="2">
    <location>
        <begin position="24"/>
        <end position="891"/>
    </location>
</feature>
<evidence type="ECO:0000256" key="1">
    <source>
        <dbReference type="SAM" id="Coils"/>
    </source>
</evidence>
<organism evidence="3 4">
    <name type="scientific">Phocaeicola vulgatus</name>
    <name type="common">Bacteroides vulgatus</name>
    <dbReference type="NCBI Taxonomy" id="821"/>
    <lineage>
        <taxon>Bacteria</taxon>
        <taxon>Pseudomonadati</taxon>
        <taxon>Bacteroidota</taxon>
        <taxon>Bacteroidia</taxon>
        <taxon>Bacteroidales</taxon>
        <taxon>Bacteroidaceae</taxon>
        <taxon>Phocaeicola</taxon>
    </lineage>
</organism>
<protein>
    <submittedName>
        <fullName evidence="3">Uncharacterized protein</fullName>
    </submittedName>
</protein>
<dbReference type="PROSITE" id="PS51257">
    <property type="entry name" value="PROKAR_LIPOPROTEIN"/>
    <property type="match status" value="1"/>
</dbReference>
<name>A0A3E4JMK3_PHOVU</name>
<dbReference type="Proteomes" id="UP000260640">
    <property type="component" value="Unassembled WGS sequence"/>
</dbReference>